<comment type="subcellular location">
    <subcellularLocation>
        <location evidence="1">Cell membrane</location>
        <topology evidence="1">Multi-pass membrane protein</topology>
    </subcellularLocation>
</comment>
<feature type="transmembrane region" description="Helical" evidence="6">
    <location>
        <begin position="17"/>
        <end position="37"/>
    </location>
</feature>
<evidence type="ECO:0000256" key="2">
    <source>
        <dbReference type="ARBA" id="ARBA00022475"/>
    </source>
</evidence>
<protein>
    <submittedName>
        <fullName evidence="7">ATP synthase subunit I</fullName>
    </submittedName>
</protein>
<reference evidence="8" key="1">
    <citation type="submission" date="2023-07" db="EMBL/GenBank/DDBJ databases">
        <title>Molecular identification of indigenous halophilic bacteria isolated from red sea cost, biodegradation of synthetic dyes and assessment of degraded metabolite toxicity.</title>
        <authorList>
            <person name="Chaieb K."/>
            <person name="Altayb H.N."/>
        </authorList>
    </citation>
    <scope>NUCLEOTIDE SEQUENCE [LARGE SCALE GENOMIC DNA]</scope>
    <source>
        <strain evidence="8">K20</strain>
    </source>
</reference>
<proteinExistence type="predicted"/>
<feature type="transmembrane region" description="Helical" evidence="6">
    <location>
        <begin position="85"/>
        <end position="101"/>
    </location>
</feature>
<name>A0ABS7YNJ2_9VIBR</name>
<evidence type="ECO:0000313" key="7">
    <source>
        <dbReference type="EMBL" id="MCA2017250.1"/>
    </source>
</evidence>
<feature type="transmembrane region" description="Helical" evidence="6">
    <location>
        <begin position="43"/>
        <end position="64"/>
    </location>
</feature>
<comment type="caution">
    <text evidence="7">The sequence shown here is derived from an EMBL/GenBank/DDBJ whole genome shotgun (WGS) entry which is preliminary data.</text>
</comment>
<dbReference type="Pfam" id="PF03899">
    <property type="entry name" value="ATP-synt_I"/>
    <property type="match status" value="1"/>
</dbReference>
<dbReference type="RefSeq" id="WP_068717283.1">
    <property type="nucleotide sequence ID" value="NZ_AP014636.1"/>
</dbReference>
<gene>
    <name evidence="7" type="ORF">LDJ79_14085</name>
</gene>
<organism evidence="7 8">
    <name type="scientific">Vibrio tritonius</name>
    <dbReference type="NCBI Taxonomy" id="1435069"/>
    <lineage>
        <taxon>Bacteria</taxon>
        <taxon>Pseudomonadati</taxon>
        <taxon>Pseudomonadota</taxon>
        <taxon>Gammaproteobacteria</taxon>
        <taxon>Vibrionales</taxon>
        <taxon>Vibrionaceae</taxon>
        <taxon>Vibrio</taxon>
    </lineage>
</organism>
<evidence type="ECO:0000313" key="8">
    <source>
        <dbReference type="Proteomes" id="UP001199044"/>
    </source>
</evidence>
<dbReference type="Proteomes" id="UP001199044">
    <property type="component" value="Unassembled WGS sequence"/>
</dbReference>
<keyword evidence="3 6" id="KW-0812">Transmembrane</keyword>
<evidence type="ECO:0000256" key="5">
    <source>
        <dbReference type="ARBA" id="ARBA00023136"/>
    </source>
</evidence>
<evidence type="ECO:0000256" key="4">
    <source>
        <dbReference type="ARBA" id="ARBA00022989"/>
    </source>
</evidence>
<keyword evidence="5 6" id="KW-0472">Membrane</keyword>
<keyword evidence="8" id="KW-1185">Reference proteome</keyword>
<evidence type="ECO:0000256" key="1">
    <source>
        <dbReference type="ARBA" id="ARBA00004651"/>
    </source>
</evidence>
<dbReference type="EMBL" id="JAIWIU010000099">
    <property type="protein sequence ID" value="MCA2017250.1"/>
    <property type="molecule type" value="Genomic_DNA"/>
</dbReference>
<sequence length="132" mass="14262">MEANSTSKAIMLAGRRILFAQAALGVLFVIGAFLFAGQLSGTSAFTGVLIAIFPSFLGMGLAAIKSRSKPSESLRNLMNLSRNTKMIYTIIMFVLTFRLLALRNIVVLVAFSVAMLGHFITPLFTDQNEGKA</sequence>
<accession>A0ABS7YNJ2</accession>
<keyword evidence="4 6" id="KW-1133">Transmembrane helix</keyword>
<evidence type="ECO:0000256" key="3">
    <source>
        <dbReference type="ARBA" id="ARBA00022692"/>
    </source>
</evidence>
<dbReference type="InterPro" id="IPR005598">
    <property type="entry name" value="ATP_synth_I"/>
</dbReference>
<keyword evidence="2" id="KW-1003">Cell membrane</keyword>
<evidence type="ECO:0000256" key="6">
    <source>
        <dbReference type="SAM" id="Phobius"/>
    </source>
</evidence>